<reference evidence="1 2" key="1">
    <citation type="journal article" date="2019" name="Sci. Rep.">
        <title>Orb-weaving spider Araneus ventricosus genome elucidates the spidroin gene catalogue.</title>
        <authorList>
            <person name="Kono N."/>
            <person name="Nakamura H."/>
            <person name="Ohtoshi R."/>
            <person name="Moran D.A.P."/>
            <person name="Shinohara A."/>
            <person name="Yoshida Y."/>
            <person name="Fujiwara M."/>
            <person name="Mori M."/>
            <person name="Tomita M."/>
            <person name="Arakawa K."/>
        </authorList>
    </citation>
    <scope>NUCLEOTIDE SEQUENCE [LARGE SCALE GENOMIC DNA]</scope>
</reference>
<dbReference type="AlphaFoldDB" id="A0A4Y2Q8H9"/>
<evidence type="ECO:0000313" key="2">
    <source>
        <dbReference type="Proteomes" id="UP000499080"/>
    </source>
</evidence>
<organism evidence="1 2">
    <name type="scientific">Araneus ventricosus</name>
    <name type="common">Orbweaver spider</name>
    <name type="synonym">Epeira ventricosa</name>
    <dbReference type="NCBI Taxonomy" id="182803"/>
    <lineage>
        <taxon>Eukaryota</taxon>
        <taxon>Metazoa</taxon>
        <taxon>Ecdysozoa</taxon>
        <taxon>Arthropoda</taxon>
        <taxon>Chelicerata</taxon>
        <taxon>Arachnida</taxon>
        <taxon>Araneae</taxon>
        <taxon>Araneomorphae</taxon>
        <taxon>Entelegynae</taxon>
        <taxon>Araneoidea</taxon>
        <taxon>Araneidae</taxon>
        <taxon>Araneus</taxon>
    </lineage>
</organism>
<protein>
    <submittedName>
        <fullName evidence="1">Uncharacterized protein</fullName>
    </submittedName>
</protein>
<comment type="caution">
    <text evidence="1">The sequence shown here is derived from an EMBL/GenBank/DDBJ whole genome shotgun (WGS) entry which is preliminary data.</text>
</comment>
<dbReference type="EMBL" id="BGPR01012964">
    <property type="protein sequence ID" value="GBN58596.1"/>
    <property type="molecule type" value="Genomic_DNA"/>
</dbReference>
<sequence>MKSLQNVSCFNPNRVLNDKLLFKNTKESHQPTNTTQPFRQIKSIIFKDEPIHLKDYSKSSLSHPPARSREQPSRASAIFATCRCVPNKGRALVHAPAVSMYICVQPRGCLSRGRCIDDRMLHTLLNWPVFRFSLAGEATSTFQPCCKQIGALEWIIRRGCKTPAVFYGGSRANFCPPVPEQG</sequence>
<gene>
    <name evidence="1" type="ORF">AVEN_259672_1</name>
</gene>
<accession>A0A4Y2Q8H9</accession>
<name>A0A4Y2Q8H9_ARAVE</name>
<evidence type="ECO:0000313" key="1">
    <source>
        <dbReference type="EMBL" id="GBN58596.1"/>
    </source>
</evidence>
<keyword evidence="2" id="KW-1185">Reference proteome</keyword>
<dbReference type="Proteomes" id="UP000499080">
    <property type="component" value="Unassembled WGS sequence"/>
</dbReference>
<proteinExistence type="predicted"/>